<feature type="modified residue" description="4-aspartylphosphate" evidence="5">
    <location>
        <position position="57"/>
    </location>
</feature>
<sequence>MKKSISILLVDDHPMMREGTRRLLEENPGFSVVGEAGDGAQALALCQQYMPDVVILDISMKGMNGFSAARLMLAHEKPPAILVLTAYEQSTYVQTMLKLGVKGYWLKSARSSDIRQAVLDVAENKRTLDPEVREVLEEYEDHALTPVEQLTNRELAVLRLIIQGTRNSEIAQRLAISVKTVEAYLTSIYGKLGVQSRAEVIALAQKQGLLLEDEPNITT</sequence>
<gene>
    <name evidence="8" type="ORF">KSB_83880</name>
</gene>
<dbReference type="InterPro" id="IPR011006">
    <property type="entry name" value="CheY-like_superfamily"/>
</dbReference>
<dbReference type="CDD" id="cd06170">
    <property type="entry name" value="LuxR_C_like"/>
    <property type="match status" value="1"/>
</dbReference>
<dbReference type="Proteomes" id="UP000654345">
    <property type="component" value="Unassembled WGS sequence"/>
</dbReference>
<dbReference type="InterPro" id="IPR000792">
    <property type="entry name" value="Tscrpt_reg_LuxR_C"/>
</dbReference>
<evidence type="ECO:0000256" key="4">
    <source>
        <dbReference type="ARBA" id="ARBA00023163"/>
    </source>
</evidence>
<feature type="domain" description="HTH luxR-type" evidence="6">
    <location>
        <begin position="143"/>
        <end position="208"/>
    </location>
</feature>
<dbReference type="SUPFAM" id="SSF52172">
    <property type="entry name" value="CheY-like"/>
    <property type="match status" value="1"/>
</dbReference>
<dbReference type="SMART" id="SM00448">
    <property type="entry name" value="REC"/>
    <property type="match status" value="1"/>
</dbReference>
<evidence type="ECO:0000256" key="3">
    <source>
        <dbReference type="ARBA" id="ARBA00023125"/>
    </source>
</evidence>
<keyword evidence="3 8" id="KW-0238">DNA-binding</keyword>
<dbReference type="PROSITE" id="PS50043">
    <property type="entry name" value="HTH_LUXR_2"/>
    <property type="match status" value="1"/>
</dbReference>
<evidence type="ECO:0000259" key="6">
    <source>
        <dbReference type="PROSITE" id="PS50043"/>
    </source>
</evidence>
<evidence type="ECO:0000313" key="8">
    <source>
        <dbReference type="EMBL" id="GHO59913.1"/>
    </source>
</evidence>
<protein>
    <submittedName>
        <fullName evidence="8">DNA-binding response regulator</fullName>
    </submittedName>
</protein>
<dbReference type="InterPro" id="IPR001789">
    <property type="entry name" value="Sig_transdc_resp-reg_receiver"/>
</dbReference>
<dbReference type="PRINTS" id="PR00038">
    <property type="entry name" value="HTHLUXR"/>
</dbReference>
<evidence type="ECO:0000313" key="9">
    <source>
        <dbReference type="Proteomes" id="UP000654345"/>
    </source>
</evidence>
<comment type="caution">
    <text evidence="8">The sequence shown here is derived from an EMBL/GenBank/DDBJ whole genome shotgun (WGS) entry which is preliminary data.</text>
</comment>
<dbReference type="PANTHER" id="PTHR43214:SF41">
    <property type="entry name" value="NITRATE_NITRITE RESPONSE REGULATOR PROTEIN NARP"/>
    <property type="match status" value="1"/>
</dbReference>
<keyword evidence="9" id="KW-1185">Reference proteome</keyword>
<dbReference type="Gene3D" id="3.40.50.2300">
    <property type="match status" value="1"/>
</dbReference>
<dbReference type="EMBL" id="BNJG01000003">
    <property type="protein sequence ID" value="GHO59913.1"/>
    <property type="molecule type" value="Genomic_DNA"/>
</dbReference>
<dbReference type="InterPro" id="IPR039420">
    <property type="entry name" value="WalR-like"/>
</dbReference>
<evidence type="ECO:0000256" key="2">
    <source>
        <dbReference type="ARBA" id="ARBA00023015"/>
    </source>
</evidence>
<dbReference type="RefSeq" id="WP_201376048.1">
    <property type="nucleotide sequence ID" value="NZ_BNJG01000003.1"/>
</dbReference>
<dbReference type="Pfam" id="PF00196">
    <property type="entry name" value="GerE"/>
    <property type="match status" value="1"/>
</dbReference>
<organism evidence="8 9">
    <name type="scientific">Ktedonobacter robiniae</name>
    <dbReference type="NCBI Taxonomy" id="2778365"/>
    <lineage>
        <taxon>Bacteria</taxon>
        <taxon>Bacillati</taxon>
        <taxon>Chloroflexota</taxon>
        <taxon>Ktedonobacteria</taxon>
        <taxon>Ktedonobacterales</taxon>
        <taxon>Ktedonobacteraceae</taxon>
        <taxon>Ktedonobacter</taxon>
    </lineage>
</organism>
<reference evidence="8 9" key="1">
    <citation type="journal article" date="2021" name="Int. J. Syst. Evol. Microbiol.">
        <title>Reticulibacter mediterranei gen. nov., sp. nov., within the new family Reticulibacteraceae fam. nov., and Ktedonospora formicarum gen. nov., sp. nov., Ktedonobacter robiniae sp. nov., Dictyobacter formicarum sp. nov. and Dictyobacter arantiisoli sp. nov., belonging to the class Ktedonobacteria.</title>
        <authorList>
            <person name="Yabe S."/>
            <person name="Zheng Y."/>
            <person name="Wang C.M."/>
            <person name="Sakai Y."/>
            <person name="Abe K."/>
            <person name="Yokota A."/>
            <person name="Donadio S."/>
            <person name="Cavaletti L."/>
            <person name="Monciardini P."/>
        </authorList>
    </citation>
    <scope>NUCLEOTIDE SEQUENCE [LARGE SCALE GENOMIC DNA]</scope>
    <source>
        <strain evidence="8 9">SOSP1-30</strain>
    </source>
</reference>
<dbReference type="Pfam" id="PF00072">
    <property type="entry name" value="Response_reg"/>
    <property type="match status" value="1"/>
</dbReference>
<dbReference type="InterPro" id="IPR016032">
    <property type="entry name" value="Sig_transdc_resp-reg_C-effctor"/>
</dbReference>
<dbReference type="SMART" id="SM00421">
    <property type="entry name" value="HTH_LUXR"/>
    <property type="match status" value="1"/>
</dbReference>
<dbReference type="CDD" id="cd17535">
    <property type="entry name" value="REC_NarL-like"/>
    <property type="match status" value="1"/>
</dbReference>
<evidence type="ECO:0000256" key="5">
    <source>
        <dbReference type="PROSITE-ProRule" id="PRU00169"/>
    </source>
</evidence>
<keyword evidence="2" id="KW-0805">Transcription regulation</keyword>
<dbReference type="InterPro" id="IPR058245">
    <property type="entry name" value="NreC/VraR/RcsB-like_REC"/>
</dbReference>
<accession>A0ABQ3V4R8</accession>
<keyword evidence="4" id="KW-0804">Transcription</keyword>
<dbReference type="SUPFAM" id="SSF46894">
    <property type="entry name" value="C-terminal effector domain of the bipartite response regulators"/>
    <property type="match status" value="1"/>
</dbReference>
<dbReference type="PANTHER" id="PTHR43214">
    <property type="entry name" value="TWO-COMPONENT RESPONSE REGULATOR"/>
    <property type="match status" value="1"/>
</dbReference>
<dbReference type="PROSITE" id="PS00622">
    <property type="entry name" value="HTH_LUXR_1"/>
    <property type="match status" value="1"/>
</dbReference>
<dbReference type="PROSITE" id="PS50110">
    <property type="entry name" value="RESPONSE_REGULATORY"/>
    <property type="match status" value="1"/>
</dbReference>
<evidence type="ECO:0000256" key="1">
    <source>
        <dbReference type="ARBA" id="ARBA00022553"/>
    </source>
</evidence>
<keyword evidence="1 5" id="KW-0597">Phosphoprotein</keyword>
<dbReference type="GO" id="GO:0003677">
    <property type="term" value="F:DNA binding"/>
    <property type="evidence" value="ECO:0007669"/>
    <property type="project" value="UniProtKB-KW"/>
</dbReference>
<proteinExistence type="predicted"/>
<feature type="domain" description="Response regulatory" evidence="7">
    <location>
        <begin position="6"/>
        <end position="122"/>
    </location>
</feature>
<evidence type="ECO:0000259" key="7">
    <source>
        <dbReference type="PROSITE" id="PS50110"/>
    </source>
</evidence>
<name>A0ABQ3V4R8_9CHLR</name>